<dbReference type="EMBL" id="BONG01000022">
    <property type="protein sequence ID" value="GIF90353.1"/>
    <property type="molecule type" value="Genomic_DNA"/>
</dbReference>
<keyword evidence="1" id="KW-0472">Membrane</keyword>
<feature type="transmembrane region" description="Helical" evidence="1">
    <location>
        <begin position="12"/>
        <end position="34"/>
    </location>
</feature>
<sequence length="173" mass="17974">MPMPPRLRKTALTAHITTSLAWLGAVTSFVALAVVGLTTTDPGRAHAAYTANDIITTAVIVPLAFASLTTGIIQSAGTTWGLLRHYWVLAKTILTVPATGVLLLHTGPIAALADPANVTALAAGQLRGLQIQVLTDAGAAIVVLLVTTALATFKPRGMTGYGYRRTLRQPTPA</sequence>
<dbReference type="RefSeq" id="WP_191842836.1">
    <property type="nucleotide sequence ID" value="NZ_BAAALB010000028.1"/>
</dbReference>
<keyword evidence="1" id="KW-0812">Transmembrane</keyword>
<feature type="transmembrane region" description="Helical" evidence="1">
    <location>
        <begin position="131"/>
        <end position="153"/>
    </location>
</feature>
<evidence type="ECO:0000256" key="1">
    <source>
        <dbReference type="SAM" id="Phobius"/>
    </source>
</evidence>
<feature type="transmembrane region" description="Helical" evidence="1">
    <location>
        <begin position="54"/>
        <end position="74"/>
    </location>
</feature>
<accession>A0A8J3K0B8</accession>
<proteinExistence type="predicted"/>
<gene>
    <name evidence="2" type="ORF">Cch02nite_37970</name>
</gene>
<dbReference type="AlphaFoldDB" id="A0A8J3K0B8"/>
<comment type="caution">
    <text evidence="2">The sequence shown here is derived from an EMBL/GenBank/DDBJ whole genome shotgun (WGS) entry which is preliminary data.</text>
</comment>
<keyword evidence="1" id="KW-1133">Transmembrane helix</keyword>
<dbReference type="Proteomes" id="UP000619293">
    <property type="component" value="Unassembled WGS sequence"/>
</dbReference>
<keyword evidence="3" id="KW-1185">Reference proteome</keyword>
<organism evidence="2 3">
    <name type="scientific">Catellatospora chokoriensis</name>
    <dbReference type="NCBI Taxonomy" id="310353"/>
    <lineage>
        <taxon>Bacteria</taxon>
        <taxon>Bacillati</taxon>
        <taxon>Actinomycetota</taxon>
        <taxon>Actinomycetes</taxon>
        <taxon>Micromonosporales</taxon>
        <taxon>Micromonosporaceae</taxon>
        <taxon>Catellatospora</taxon>
    </lineage>
</organism>
<evidence type="ECO:0008006" key="4">
    <source>
        <dbReference type="Google" id="ProtNLM"/>
    </source>
</evidence>
<evidence type="ECO:0000313" key="3">
    <source>
        <dbReference type="Proteomes" id="UP000619293"/>
    </source>
</evidence>
<feature type="transmembrane region" description="Helical" evidence="1">
    <location>
        <begin position="86"/>
        <end position="111"/>
    </location>
</feature>
<protein>
    <recommendedName>
        <fullName evidence="4">DUF2269 domain-containing protein</fullName>
    </recommendedName>
</protein>
<name>A0A8J3K0B8_9ACTN</name>
<evidence type="ECO:0000313" key="2">
    <source>
        <dbReference type="EMBL" id="GIF90353.1"/>
    </source>
</evidence>
<reference evidence="2 3" key="1">
    <citation type="submission" date="2021-01" db="EMBL/GenBank/DDBJ databases">
        <title>Whole genome shotgun sequence of Catellatospora chokoriensis NBRC 107358.</title>
        <authorList>
            <person name="Komaki H."/>
            <person name="Tamura T."/>
        </authorList>
    </citation>
    <scope>NUCLEOTIDE SEQUENCE [LARGE SCALE GENOMIC DNA]</scope>
    <source>
        <strain evidence="2 3">NBRC 107358</strain>
    </source>
</reference>